<dbReference type="Pfam" id="PF00580">
    <property type="entry name" value="UvrD-helicase"/>
    <property type="match status" value="1"/>
</dbReference>
<evidence type="ECO:0000313" key="8">
    <source>
        <dbReference type="EMBL" id="OBQ51700.1"/>
    </source>
</evidence>
<sequence>MKQFRADLHIHSRFSRATSKKLTPRHLAAWAEVKGLNVLGTGDCTHPVWLDELEDLLVEDSQSGLYQLKDTAGLGKEISGFDERQMHGRSLFMLQGEISSIYKRGGKVRKVHNLVFMPTLEAARKFSKRLGEIGNITSDGRPILGMDSRDILDLVLETHPFAFLIPAHIWTPWFSIFGSKSGFDTIEECFGDYSSEIFALETGLSSDPEMNWLWSALDRFSLVSNSDAHSGDKLGRECNLFAGDISYEGIYRSLRGEGLGHKFLGTMEFFPEEGKYHLDGHRKCNVVMEPRETLTRDGICPVCGKPLTVGVLNRVLSLADRDVPKQPSKAGDYSSLIPLPELMSEVLGVGPKTKKVMTLYAEAIQALGSEMSILRDVPQEDISKVHPLLAEAVGRMRKGEVLRQPGFDGEFGVVRVFSQKERNEFKHGKSLIDVPEKVSGLTPEEAASTVPVFDAAVQKRQEEAESISYNAAQQDAITFAPDPLLVLAGPGTGKTRTLIGRIEHLLGSGVSARQVLALTFTRRAAQELTTRLADSIQNKVSIPRADTLHGLAFEYWQNSYSDAPTLLSEEGSKRVFAEANAEASKQECKQAWEIISLSRERMEPCPLEEMAAYENYSSLKNSWNLADYTDLLEFWLESLRNNVFVRPWTHVLVDEIQDLSPLQLAVVRELVSQDEQHGQGFFGIGDPDQSIYGFRGAHGGVQEYLAQELPSLRTVQLSENYRSAQQIVDYAGALMASERQAQPIEAKKAVKAEVRMFEAPSSEAEASWICAQIRGLLGQTSHSLQDNRQERLLGGELSPGDIAVLVRFKALIPVISQTLNRLGIPCSVPEQEAFWVDPRVELILSAAGRFVGIAAKEEEEQISCPDSILAKGPQGIAVYMEDIPPFDRLFWKSNAFKQLVKKYTEHKGWVGLLNWIHLQTELDQVRQKSEKVQIMSMHASKGLEFKAVFLPALEDGIVPYCGMDTLTGTPKGAAEHYDVEEERRLLFVAMTRAEQLLFLSHSSKRMIYGRTVHLAPSRFLKDLPQEGVKHSALKAKKKHKETQLGLI</sequence>
<organism evidence="8 9">
    <name type="scientific">Halodesulfovibrio spirochaetisodalis</name>
    <dbReference type="NCBI Taxonomy" id="1560234"/>
    <lineage>
        <taxon>Bacteria</taxon>
        <taxon>Pseudomonadati</taxon>
        <taxon>Thermodesulfobacteriota</taxon>
        <taxon>Desulfovibrionia</taxon>
        <taxon>Desulfovibrionales</taxon>
        <taxon>Desulfovibrionaceae</taxon>
        <taxon>Halodesulfovibrio</taxon>
    </lineage>
</organism>
<keyword evidence="1 5" id="KW-0547">Nucleotide-binding</keyword>
<dbReference type="GO" id="GO:0016787">
    <property type="term" value="F:hydrolase activity"/>
    <property type="evidence" value="ECO:0007669"/>
    <property type="project" value="UniProtKB-UniRule"/>
</dbReference>
<dbReference type="Proteomes" id="UP000091979">
    <property type="component" value="Unassembled WGS sequence"/>
</dbReference>
<protein>
    <submittedName>
        <fullName evidence="8">ATP-dependent DNA helicase UvrD</fullName>
    </submittedName>
</protein>
<dbReference type="PROSITE" id="PS51217">
    <property type="entry name" value="UVRD_HELICASE_CTER"/>
    <property type="match status" value="1"/>
</dbReference>
<dbReference type="SUPFAM" id="SSF52540">
    <property type="entry name" value="P-loop containing nucleoside triphosphate hydrolases"/>
    <property type="match status" value="1"/>
</dbReference>
<dbReference type="InterPro" id="IPR014016">
    <property type="entry name" value="UvrD-like_ATP-bd"/>
</dbReference>
<dbReference type="PROSITE" id="PS51198">
    <property type="entry name" value="UVRD_HELICASE_ATP_BIND"/>
    <property type="match status" value="1"/>
</dbReference>
<proteinExistence type="predicted"/>
<accession>A0A1B7XCK8</accession>
<gene>
    <name evidence="8" type="ORF">SP90_08810</name>
</gene>
<dbReference type="STRING" id="1560234.SP90_08810"/>
<keyword evidence="3 5" id="KW-0347">Helicase</keyword>
<evidence type="ECO:0000313" key="9">
    <source>
        <dbReference type="Proteomes" id="UP000091979"/>
    </source>
</evidence>
<feature type="binding site" evidence="5">
    <location>
        <begin position="488"/>
        <end position="495"/>
    </location>
    <ligand>
        <name>ATP</name>
        <dbReference type="ChEBI" id="CHEBI:30616"/>
    </ligand>
</feature>
<feature type="domain" description="UvrD-like helicase C-terminal" evidence="7">
    <location>
        <begin position="725"/>
        <end position="995"/>
    </location>
</feature>
<name>A0A1B7XCK8_9BACT</name>
<dbReference type="PANTHER" id="PTHR40084">
    <property type="entry name" value="PHOSPHOHYDROLASE, PHP FAMILY"/>
    <property type="match status" value="1"/>
</dbReference>
<dbReference type="Gene3D" id="3.40.50.300">
    <property type="entry name" value="P-loop containing nucleotide triphosphate hydrolases"/>
    <property type="match status" value="3"/>
</dbReference>
<feature type="domain" description="UvrD-like helicase ATP-binding" evidence="6">
    <location>
        <begin position="467"/>
        <end position="724"/>
    </location>
</feature>
<evidence type="ECO:0000256" key="5">
    <source>
        <dbReference type="PROSITE-ProRule" id="PRU00560"/>
    </source>
</evidence>
<dbReference type="GO" id="GO:0004386">
    <property type="term" value="F:helicase activity"/>
    <property type="evidence" value="ECO:0007669"/>
    <property type="project" value="UniProtKB-UniRule"/>
</dbReference>
<reference evidence="8 9" key="1">
    <citation type="submission" date="2015-01" db="EMBL/GenBank/DDBJ databases">
        <title>Desulfovibrio sp. JC271 draft genome sequence.</title>
        <authorList>
            <person name="Shivani Y."/>
            <person name="Subhash Y."/>
            <person name="Sasikala C."/>
            <person name="Ramana C.V."/>
        </authorList>
    </citation>
    <scope>NUCLEOTIDE SEQUENCE [LARGE SCALE GENOMIC DNA]</scope>
    <source>
        <strain evidence="8 9">JC271</strain>
    </source>
</reference>
<evidence type="ECO:0000256" key="4">
    <source>
        <dbReference type="ARBA" id="ARBA00022840"/>
    </source>
</evidence>
<dbReference type="GO" id="GO:0140097">
    <property type="term" value="F:catalytic activity, acting on DNA"/>
    <property type="evidence" value="ECO:0007669"/>
    <property type="project" value="UniProtKB-ARBA"/>
</dbReference>
<keyword evidence="4 5" id="KW-0067">ATP-binding</keyword>
<dbReference type="CDD" id="cd17932">
    <property type="entry name" value="DEXQc_UvrD"/>
    <property type="match status" value="1"/>
</dbReference>
<dbReference type="CDD" id="cd19067">
    <property type="entry name" value="PfuEndoQ-like"/>
    <property type="match status" value="1"/>
</dbReference>
<dbReference type="Gene3D" id="1.10.486.10">
    <property type="entry name" value="PCRA, domain 4"/>
    <property type="match status" value="1"/>
</dbReference>
<keyword evidence="9" id="KW-1185">Reference proteome</keyword>
<dbReference type="RefSeq" id="WP_066854653.1">
    <property type="nucleotide sequence ID" value="NZ_JXMS01000013.1"/>
</dbReference>
<comment type="caution">
    <text evidence="8">The sequence shown here is derived from an EMBL/GenBank/DDBJ whole genome shotgun (WGS) entry which is preliminary data.</text>
</comment>
<dbReference type="Gene3D" id="1.10.10.160">
    <property type="match status" value="1"/>
</dbReference>
<dbReference type="SUPFAM" id="SSF89550">
    <property type="entry name" value="PHP domain-like"/>
    <property type="match status" value="1"/>
</dbReference>
<dbReference type="EMBL" id="JXMS01000013">
    <property type="protein sequence ID" value="OBQ51700.1"/>
    <property type="molecule type" value="Genomic_DNA"/>
</dbReference>
<dbReference type="InterPro" id="IPR014017">
    <property type="entry name" value="DNA_helicase_UvrD-like_C"/>
</dbReference>
<dbReference type="PATRIC" id="fig|1560234.3.peg.590"/>
<evidence type="ECO:0000256" key="1">
    <source>
        <dbReference type="ARBA" id="ARBA00022741"/>
    </source>
</evidence>
<dbReference type="AlphaFoldDB" id="A0A1B7XCK8"/>
<evidence type="ECO:0000256" key="2">
    <source>
        <dbReference type="ARBA" id="ARBA00022801"/>
    </source>
</evidence>
<dbReference type="InterPro" id="IPR027417">
    <property type="entry name" value="P-loop_NTPase"/>
</dbReference>
<keyword evidence="2 5" id="KW-0378">Hydrolase</keyword>
<dbReference type="Gene3D" id="3.20.20.140">
    <property type="entry name" value="Metal-dependent hydrolases"/>
    <property type="match status" value="1"/>
</dbReference>
<dbReference type="InterPro" id="IPR016195">
    <property type="entry name" value="Pol/histidinol_Pase-like"/>
</dbReference>
<dbReference type="GO" id="GO:0005524">
    <property type="term" value="F:ATP binding"/>
    <property type="evidence" value="ECO:0007669"/>
    <property type="project" value="UniProtKB-UniRule"/>
</dbReference>
<dbReference type="OrthoDB" id="9810135at2"/>
<dbReference type="InterPro" id="IPR013986">
    <property type="entry name" value="DExx_box_DNA_helicase_dom_sf"/>
</dbReference>
<evidence type="ECO:0000256" key="3">
    <source>
        <dbReference type="ARBA" id="ARBA00022806"/>
    </source>
</evidence>
<evidence type="ECO:0000259" key="7">
    <source>
        <dbReference type="PROSITE" id="PS51217"/>
    </source>
</evidence>
<dbReference type="PANTHER" id="PTHR40084:SF1">
    <property type="entry name" value="PHOSPHOTRANSFERASE"/>
    <property type="match status" value="1"/>
</dbReference>
<evidence type="ECO:0000259" key="6">
    <source>
        <dbReference type="PROSITE" id="PS51198"/>
    </source>
</evidence>
<dbReference type="Pfam" id="PF13361">
    <property type="entry name" value="UvrD_C"/>
    <property type="match status" value="2"/>
</dbReference>